<organism evidence="1 2">
    <name type="scientific">Parendozoicomonas callyspongiae</name>
    <dbReference type="NCBI Taxonomy" id="2942213"/>
    <lineage>
        <taxon>Bacteria</taxon>
        <taxon>Pseudomonadati</taxon>
        <taxon>Pseudomonadota</taxon>
        <taxon>Gammaproteobacteria</taxon>
        <taxon>Oceanospirillales</taxon>
        <taxon>Endozoicomonadaceae</taxon>
        <taxon>Parendozoicomonas</taxon>
    </lineage>
</organism>
<comment type="caution">
    <text evidence="1">The sequence shown here is derived from an EMBL/GenBank/DDBJ whole genome shotgun (WGS) entry which is preliminary data.</text>
</comment>
<proteinExistence type="predicted"/>
<accession>A0ABT0PFG5</accession>
<evidence type="ECO:0000313" key="1">
    <source>
        <dbReference type="EMBL" id="MCL6270119.1"/>
    </source>
</evidence>
<dbReference type="EMBL" id="JAMFLX010000010">
    <property type="protein sequence ID" value="MCL6270119.1"/>
    <property type="molecule type" value="Genomic_DNA"/>
</dbReference>
<sequence>MDPIAITAQGNVLKVGVSKGGPSQEVREVFCRLATKIKCEIKYIESDFGCFSTQLKEREIDISAHGVSKINENAPLESCVASDSYLAVQRGFCVKSDSQYAKAGKLDEDAKIAVVEATTANQDLERNYQLFLKNRHFVRSISEGRKLLDEGTVDAVAEGYLGFRHNPEDDINLPMIDVHPMDSAKPDAEYLVFWVHKDKQNIIPALNSIIGEFDGNIFKNRKVLTGNSNSPR</sequence>
<dbReference type="SUPFAM" id="SSF53850">
    <property type="entry name" value="Periplasmic binding protein-like II"/>
    <property type="match status" value="1"/>
</dbReference>
<protein>
    <submittedName>
        <fullName evidence="1">Transporter substrate-binding domain-containing protein</fullName>
    </submittedName>
</protein>
<dbReference type="Gene3D" id="3.40.190.10">
    <property type="entry name" value="Periplasmic binding protein-like II"/>
    <property type="match status" value="2"/>
</dbReference>
<gene>
    <name evidence="1" type="ORF">M3P05_09255</name>
</gene>
<name>A0ABT0PFG5_9GAMM</name>
<keyword evidence="2" id="KW-1185">Reference proteome</keyword>
<reference evidence="1 2" key="1">
    <citation type="submission" date="2022-05" db="EMBL/GenBank/DDBJ databases">
        <authorList>
            <person name="Park J.-S."/>
        </authorList>
    </citation>
    <scope>NUCLEOTIDE SEQUENCE [LARGE SCALE GENOMIC DNA]</scope>
    <source>
        <strain evidence="1 2">2012CJ34-2</strain>
    </source>
</reference>
<dbReference type="RefSeq" id="WP_249699274.1">
    <property type="nucleotide sequence ID" value="NZ_JAMFLX010000010.1"/>
</dbReference>
<evidence type="ECO:0000313" key="2">
    <source>
        <dbReference type="Proteomes" id="UP001203338"/>
    </source>
</evidence>
<dbReference type="Proteomes" id="UP001203338">
    <property type="component" value="Unassembled WGS sequence"/>
</dbReference>